<accession>A0A3S4BB94</accession>
<comment type="caution">
    <text evidence="4">The sequence shown here is derived from an EMBL/GenBank/DDBJ whole genome shotgun (WGS) entry which is preliminary data.</text>
</comment>
<dbReference type="OrthoDB" id="9778052at2"/>
<evidence type="ECO:0000313" key="4">
    <source>
        <dbReference type="EMBL" id="RWZ46067.1"/>
    </source>
</evidence>
<evidence type="ECO:0000256" key="2">
    <source>
        <dbReference type="ARBA" id="ARBA00023445"/>
    </source>
</evidence>
<keyword evidence="1" id="KW-0560">Oxidoreductase</keyword>
<dbReference type="Gene3D" id="3.40.50.720">
    <property type="entry name" value="NAD(P)-binding Rossmann-like Domain"/>
    <property type="match status" value="1"/>
</dbReference>
<name>A0A3S4BB94_9MICO</name>
<evidence type="ECO:0000259" key="3">
    <source>
        <dbReference type="Pfam" id="PF01370"/>
    </source>
</evidence>
<feature type="domain" description="NAD-dependent epimerase/dehydratase" evidence="3">
    <location>
        <begin position="17"/>
        <end position="248"/>
    </location>
</feature>
<dbReference type="InterPro" id="IPR050425">
    <property type="entry name" value="NAD(P)_dehydrat-like"/>
</dbReference>
<dbReference type="InterPro" id="IPR001509">
    <property type="entry name" value="Epimerase_deHydtase"/>
</dbReference>
<dbReference type="GO" id="GO:0016616">
    <property type="term" value="F:oxidoreductase activity, acting on the CH-OH group of donors, NAD or NADP as acceptor"/>
    <property type="evidence" value="ECO:0007669"/>
    <property type="project" value="TreeGrafter"/>
</dbReference>
<dbReference type="Pfam" id="PF01370">
    <property type="entry name" value="Epimerase"/>
    <property type="match status" value="1"/>
</dbReference>
<dbReference type="RefSeq" id="WP_128496382.1">
    <property type="nucleotide sequence ID" value="NZ_RZNB01000010.1"/>
</dbReference>
<dbReference type="InterPro" id="IPR036291">
    <property type="entry name" value="NAD(P)-bd_dom_sf"/>
</dbReference>
<keyword evidence="5" id="KW-1185">Reference proteome</keyword>
<dbReference type="Proteomes" id="UP000288547">
    <property type="component" value="Unassembled WGS sequence"/>
</dbReference>
<dbReference type="PANTHER" id="PTHR10366">
    <property type="entry name" value="NAD DEPENDENT EPIMERASE/DEHYDRATASE"/>
    <property type="match status" value="1"/>
</dbReference>
<reference evidence="4 5" key="1">
    <citation type="submission" date="2018-12" db="EMBL/GenBank/DDBJ databases">
        <authorList>
            <person name="Li F."/>
        </authorList>
    </citation>
    <scope>NUCLEOTIDE SEQUENCE [LARGE SCALE GENOMIC DNA]</scope>
    <source>
        <strain evidence="4 5">11W25H-1</strain>
    </source>
</reference>
<gene>
    <name evidence="4" type="ORF">ELQ90_16265</name>
</gene>
<protein>
    <submittedName>
        <fullName evidence="4">NAD-dependent epimerase/dehydratase family protein</fullName>
    </submittedName>
</protein>
<dbReference type="AlphaFoldDB" id="A0A3S4BB94"/>
<dbReference type="EMBL" id="RZNB01000010">
    <property type="protein sequence ID" value="RWZ46067.1"/>
    <property type="molecule type" value="Genomic_DNA"/>
</dbReference>
<sequence>MSLEDVVNAGTQAHRTVLVTGGTGYLAGWLLVRLLEQGYAARATVRDPARRTQVRAALAQHVGEDRASSVEFVTADLLAEEGWDDAVAGVDYVLHAASPLGFSGGEDLIRIAREGAARVLSAAARSGVKRAVLTSSAVAAISDDPRPYGVETVWAAPSGTPARRYNDSKIFAERDAWRLANETGLELSTVLPTFMQGPPPGAPSKEGSVELVRRLLTGGLPAVPRIGWDVVDVRDIATLHLLSMTSPLAAGERFIGSGDWLWWRDMARILREKAPEISRKVPTKNMPDTVVKMLGRFNPQMASLRLNLGKQTSVDGSKARNILDWHPRPAEETVLDTAAALAAMPRLDADQASSSKAAR</sequence>
<dbReference type="PANTHER" id="PTHR10366:SF564">
    <property type="entry name" value="STEROL-4-ALPHA-CARBOXYLATE 3-DEHYDROGENASE, DECARBOXYLATING"/>
    <property type="match status" value="1"/>
</dbReference>
<evidence type="ECO:0000256" key="1">
    <source>
        <dbReference type="ARBA" id="ARBA00023002"/>
    </source>
</evidence>
<proteinExistence type="inferred from homology"/>
<comment type="similarity">
    <text evidence="2">Belongs to the NAD(P)-dependent epimerase/dehydratase family. Dihydroflavonol-4-reductase subfamily.</text>
</comment>
<evidence type="ECO:0000313" key="5">
    <source>
        <dbReference type="Proteomes" id="UP000288547"/>
    </source>
</evidence>
<dbReference type="SUPFAM" id="SSF51735">
    <property type="entry name" value="NAD(P)-binding Rossmann-fold domains"/>
    <property type="match status" value="1"/>
</dbReference>
<organism evidence="4 5">
    <name type="scientific">Labedella phragmitis</name>
    <dbReference type="NCBI Taxonomy" id="2498849"/>
    <lineage>
        <taxon>Bacteria</taxon>
        <taxon>Bacillati</taxon>
        <taxon>Actinomycetota</taxon>
        <taxon>Actinomycetes</taxon>
        <taxon>Micrococcales</taxon>
        <taxon>Microbacteriaceae</taxon>
        <taxon>Labedella</taxon>
    </lineage>
</organism>